<dbReference type="InterPro" id="IPR001478">
    <property type="entry name" value="PDZ"/>
</dbReference>
<feature type="signal peptide" evidence="1">
    <location>
        <begin position="1"/>
        <end position="19"/>
    </location>
</feature>
<dbReference type="InterPro" id="IPR039448">
    <property type="entry name" value="Beta_helix"/>
</dbReference>
<proteinExistence type="predicted"/>
<organism evidence="3 4">
    <name type="scientific">Luteolibacter ambystomatis</name>
    <dbReference type="NCBI Taxonomy" id="2824561"/>
    <lineage>
        <taxon>Bacteria</taxon>
        <taxon>Pseudomonadati</taxon>
        <taxon>Verrucomicrobiota</taxon>
        <taxon>Verrucomicrobiia</taxon>
        <taxon>Verrucomicrobiales</taxon>
        <taxon>Verrucomicrobiaceae</taxon>
        <taxon>Luteolibacter</taxon>
    </lineage>
</organism>
<keyword evidence="1" id="KW-0732">Signal</keyword>
<protein>
    <submittedName>
        <fullName evidence="3">Right-handed parallel beta-helix repeat-containing protein</fullName>
    </submittedName>
</protein>
<dbReference type="AlphaFoldDB" id="A0A975PF28"/>
<dbReference type="Gene3D" id="2.30.42.10">
    <property type="match status" value="1"/>
</dbReference>
<dbReference type="Gene3D" id="2.160.20.10">
    <property type="entry name" value="Single-stranded right-handed beta-helix, Pectin lyase-like"/>
    <property type="match status" value="2"/>
</dbReference>
<dbReference type="InterPro" id="IPR036034">
    <property type="entry name" value="PDZ_sf"/>
</dbReference>
<evidence type="ECO:0000256" key="1">
    <source>
        <dbReference type="SAM" id="SignalP"/>
    </source>
</evidence>
<dbReference type="InterPro" id="IPR006626">
    <property type="entry name" value="PbH1"/>
</dbReference>
<keyword evidence="4" id="KW-1185">Reference proteome</keyword>
<dbReference type="InterPro" id="IPR011050">
    <property type="entry name" value="Pectin_lyase_fold/virulence"/>
</dbReference>
<feature type="domain" description="PDZ" evidence="2">
    <location>
        <begin position="707"/>
        <end position="765"/>
    </location>
</feature>
<dbReference type="SUPFAM" id="SSF50156">
    <property type="entry name" value="PDZ domain-like"/>
    <property type="match status" value="1"/>
</dbReference>
<dbReference type="PANTHER" id="PTHR36453">
    <property type="entry name" value="SECRETED PROTEIN-RELATED"/>
    <property type="match status" value="1"/>
</dbReference>
<dbReference type="RefSeq" id="WP_211631809.1">
    <property type="nucleotide sequence ID" value="NZ_CP073100.1"/>
</dbReference>
<dbReference type="PROSITE" id="PS50106">
    <property type="entry name" value="PDZ"/>
    <property type="match status" value="1"/>
</dbReference>
<dbReference type="Pfam" id="PF13180">
    <property type="entry name" value="PDZ_2"/>
    <property type="match status" value="1"/>
</dbReference>
<name>A0A975PF28_9BACT</name>
<sequence>MSRYKSLVALGLLCAPVFAADLYVSPSGKDENPGTSAAPLASLDGARLKARALAGKEKVTVHFAKGVYYLPATVRFTAEDSGAEGKPVIYEGEEGAVISGGSLLKLDWQPDGAGRFKAVTPAGLEMDQLWINGRREPMARFPNREEGKNLFDAWVLEHTSTPDPEKDPLKPERIAKWSNPTGAYLHAMHISLWGDMHWLVKGKKADGSLDMEGGWQNNRPSKMHPRYRMVENVFEELDAPGEWFHDRANNTLYYQPPTGTDVKTSTVEVVRLPRLLSFEGAQGKPVKFIGLRGLTFRHAARTFMANKEQLLRTDWTVCRDGAVFLQGAENCAVESCTFDQVGGNTIFVNDYNRRITIRGCYIHDSGANGIAFVGSPEAVRSPLFRYGPQDYAKIDRTPGPKNDRYPADCLVEDCLITRTGRDEKQTAPVEIDIAARITVRHCSLYDVPRAGLNIGDGCFGGHVVEDCDIFNTVLETGDHGSFNSWGRDRFWDPGIGKFSAEVAKDPSLPFLDVIEPITLRHNRWRCDHGWDIDLDDGSTRYVIENNLLLNGGLKMREGYKRIARNNVIVNNALHPHCWPLDNGDMFTGNIVSDSYKPAAIHGGKWGETVDRNLFTTSDADRTKYAKNGCDANSIVGDALFINPEKGDFRVKNGSPAFKIGFKNFPMDNFGVTSPKLKAIAKTPVIPELKKGSSPAATTNTSQITWMGARLRDISGEEFSAYGVSKESGGVAIAEVHLDPSAPANIAGFKTGDLIQSVGGKAVSNLAAFKDALAKLPSKPETPFGIIRNQAPSTITMKGKIEQPK</sequence>
<dbReference type="Pfam" id="PF13229">
    <property type="entry name" value="Beta_helix"/>
    <property type="match status" value="1"/>
</dbReference>
<evidence type="ECO:0000313" key="4">
    <source>
        <dbReference type="Proteomes" id="UP000676169"/>
    </source>
</evidence>
<evidence type="ECO:0000259" key="2">
    <source>
        <dbReference type="PROSITE" id="PS50106"/>
    </source>
</evidence>
<dbReference type="KEGG" id="lamb:KBB96_01970"/>
<accession>A0A975PF28</accession>
<reference evidence="3" key="1">
    <citation type="submission" date="2021-04" db="EMBL/GenBank/DDBJ databases">
        <title>Luteolibacter sp. 32A isolated from the skin of an Anderson's salamander (Ambystoma andersonii).</title>
        <authorList>
            <person name="Spergser J."/>
            <person name="Busse H.-J."/>
        </authorList>
    </citation>
    <scope>NUCLEOTIDE SEQUENCE</scope>
    <source>
        <strain evidence="3">32A</strain>
    </source>
</reference>
<dbReference type="SUPFAM" id="SSF51126">
    <property type="entry name" value="Pectin lyase-like"/>
    <property type="match status" value="1"/>
</dbReference>
<gene>
    <name evidence="3" type="ORF">KBB96_01970</name>
</gene>
<dbReference type="SMART" id="SM00710">
    <property type="entry name" value="PbH1"/>
    <property type="match status" value="3"/>
</dbReference>
<evidence type="ECO:0000313" key="3">
    <source>
        <dbReference type="EMBL" id="QUE51670.1"/>
    </source>
</evidence>
<feature type="chain" id="PRO_5037194920" evidence="1">
    <location>
        <begin position="20"/>
        <end position="804"/>
    </location>
</feature>
<dbReference type="PANTHER" id="PTHR36453:SF1">
    <property type="entry name" value="RIGHT HANDED BETA HELIX DOMAIN-CONTAINING PROTEIN"/>
    <property type="match status" value="1"/>
</dbReference>
<dbReference type="EMBL" id="CP073100">
    <property type="protein sequence ID" value="QUE51670.1"/>
    <property type="molecule type" value="Genomic_DNA"/>
</dbReference>
<dbReference type="Proteomes" id="UP000676169">
    <property type="component" value="Chromosome"/>
</dbReference>
<dbReference type="InterPro" id="IPR012334">
    <property type="entry name" value="Pectin_lyas_fold"/>
</dbReference>